<gene>
    <name evidence="2" type="ORF">MENT_LOCUS48605</name>
</gene>
<dbReference type="Proteomes" id="UP000580250">
    <property type="component" value="Unassembled WGS sequence"/>
</dbReference>
<evidence type="ECO:0000313" key="3">
    <source>
        <dbReference type="Proteomes" id="UP000580250"/>
    </source>
</evidence>
<dbReference type="OrthoDB" id="5820127at2759"/>
<dbReference type="EMBL" id="CAJEWN010001221">
    <property type="protein sequence ID" value="CAD2195508.1"/>
    <property type="molecule type" value="Genomic_DNA"/>
</dbReference>
<sequence length="172" mass="18853">MARFIMAATKSVSTGLVTGLLIDISSTLQTVDPLPSTIIMCSLIATLFTYFCVAILVKYKADLTSQKMKKFYRSLTLIVAINVGGYIVGTIACISANYIGVTASTQWYLISSMTIYGNFGIAAIVPIVCINSSDYMKAYQSEFLKIKKLFGINKVENSNKIYPNNIAILNKK</sequence>
<reference evidence="2 3" key="1">
    <citation type="submission" date="2020-08" db="EMBL/GenBank/DDBJ databases">
        <authorList>
            <person name="Koutsovoulos G."/>
            <person name="Danchin GJ E."/>
        </authorList>
    </citation>
    <scope>NUCLEOTIDE SEQUENCE [LARGE SCALE GENOMIC DNA]</scope>
</reference>
<keyword evidence="1" id="KW-1133">Transmembrane helix</keyword>
<keyword evidence="1" id="KW-0472">Membrane</keyword>
<evidence type="ECO:0000313" key="2">
    <source>
        <dbReference type="EMBL" id="CAD2195508.1"/>
    </source>
</evidence>
<dbReference type="InterPro" id="IPR019424">
    <property type="entry name" value="7TM_GPCR_Srsx"/>
</dbReference>
<feature type="transmembrane region" description="Helical" evidence="1">
    <location>
        <begin position="107"/>
        <end position="130"/>
    </location>
</feature>
<keyword evidence="1" id="KW-0812">Transmembrane</keyword>
<dbReference type="AlphaFoldDB" id="A0A6V7X8C7"/>
<proteinExistence type="predicted"/>
<feature type="transmembrane region" description="Helical" evidence="1">
    <location>
        <begin position="77"/>
        <end position="101"/>
    </location>
</feature>
<dbReference type="Pfam" id="PF10320">
    <property type="entry name" value="7TM_GPCR_Srsx"/>
    <property type="match status" value="1"/>
</dbReference>
<feature type="transmembrane region" description="Helical" evidence="1">
    <location>
        <begin position="37"/>
        <end position="57"/>
    </location>
</feature>
<comment type="caution">
    <text evidence="2">The sequence shown here is derived from an EMBL/GenBank/DDBJ whole genome shotgun (WGS) entry which is preliminary data.</text>
</comment>
<organism evidence="2 3">
    <name type="scientific">Meloidogyne enterolobii</name>
    <name type="common">Root-knot nematode worm</name>
    <name type="synonym">Meloidogyne mayaguensis</name>
    <dbReference type="NCBI Taxonomy" id="390850"/>
    <lineage>
        <taxon>Eukaryota</taxon>
        <taxon>Metazoa</taxon>
        <taxon>Ecdysozoa</taxon>
        <taxon>Nematoda</taxon>
        <taxon>Chromadorea</taxon>
        <taxon>Rhabditida</taxon>
        <taxon>Tylenchina</taxon>
        <taxon>Tylenchomorpha</taxon>
        <taxon>Tylenchoidea</taxon>
        <taxon>Meloidogynidae</taxon>
        <taxon>Meloidogyninae</taxon>
        <taxon>Meloidogyne</taxon>
    </lineage>
</organism>
<evidence type="ECO:0000256" key="1">
    <source>
        <dbReference type="SAM" id="Phobius"/>
    </source>
</evidence>
<name>A0A6V7X8C7_MELEN</name>
<accession>A0A6V7X8C7</accession>
<protein>
    <submittedName>
        <fullName evidence="2">Uncharacterized protein</fullName>
    </submittedName>
</protein>